<comment type="caution">
    <text evidence="5">The sequence shown here is derived from an EMBL/GenBank/DDBJ whole genome shotgun (WGS) entry which is preliminary data.</text>
</comment>
<dbReference type="EMBL" id="JAOQAZ010000019">
    <property type="protein sequence ID" value="KAJ4256189.1"/>
    <property type="molecule type" value="Genomic_DNA"/>
</dbReference>
<evidence type="ECO:0000313" key="5">
    <source>
        <dbReference type="EMBL" id="KAJ4256189.1"/>
    </source>
</evidence>
<evidence type="ECO:0000259" key="4">
    <source>
        <dbReference type="Pfam" id="PF06094"/>
    </source>
</evidence>
<dbReference type="InterPro" id="IPR036568">
    <property type="entry name" value="GGCT-like_sf"/>
</dbReference>
<name>A0A9W8VEW3_9HYPO</name>
<dbReference type="Proteomes" id="UP001152049">
    <property type="component" value="Unassembled WGS sequence"/>
</dbReference>
<dbReference type="SUPFAM" id="SSF110857">
    <property type="entry name" value="Gamma-glutamyl cyclotransferase-like"/>
    <property type="match status" value="1"/>
</dbReference>
<keyword evidence="6" id="KW-1185">Reference proteome</keyword>
<proteinExistence type="inferred from homology"/>
<dbReference type="InterPro" id="IPR013024">
    <property type="entry name" value="GGCT-like"/>
</dbReference>
<protein>
    <recommendedName>
        <fullName evidence="3">Putative gamma-glutamylcyclotransferase</fullName>
    </recommendedName>
</protein>
<organism evidence="5 6">
    <name type="scientific">Fusarium torreyae</name>
    <dbReference type="NCBI Taxonomy" id="1237075"/>
    <lineage>
        <taxon>Eukaryota</taxon>
        <taxon>Fungi</taxon>
        <taxon>Dikarya</taxon>
        <taxon>Ascomycota</taxon>
        <taxon>Pezizomycotina</taxon>
        <taxon>Sordariomycetes</taxon>
        <taxon>Hypocreomycetidae</taxon>
        <taxon>Hypocreales</taxon>
        <taxon>Nectriaceae</taxon>
        <taxon>Fusarium</taxon>
    </lineage>
</organism>
<keyword evidence="2" id="KW-0808">Transferase</keyword>
<reference evidence="5" key="1">
    <citation type="submission" date="2022-09" db="EMBL/GenBank/DDBJ databases">
        <title>Fusarium specimens isolated from Avocado Roots.</title>
        <authorList>
            <person name="Stajich J."/>
            <person name="Roper C."/>
            <person name="Heimlech-Rivalta G."/>
        </authorList>
    </citation>
    <scope>NUCLEOTIDE SEQUENCE</scope>
    <source>
        <strain evidence="5">CF00136</strain>
    </source>
</reference>
<dbReference type="InterPro" id="IPR045038">
    <property type="entry name" value="AIG2-like"/>
</dbReference>
<evidence type="ECO:0000313" key="6">
    <source>
        <dbReference type="Proteomes" id="UP001152049"/>
    </source>
</evidence>
<dbReference type="PANTHER" id="PTHR31544">
    <property type="entry name" value="AIG2-LIKE PROTEIN D"/>
    <property type="match status" value="1"/>
</dbReference>
<evidence type="ECO:0000256" key="3">
    <source>
        <dbReference type="ARBA" id="ARBA00030602"/>
    </source>
</evidence>
<dbReference type="Pfam" id="PF06094">
    <property type="entry name" value="GGACT"/>
    <property type="match status" value="1"/>
</dbReference>
<dbReference type="CDD" id="cd06661">
    <property type="entry name" value="GGCT_like"/>
    <property type="match status" value="1"/>
</dbReference>
<evidence type="ECO:0000256" key="1">
    <source>
        <dbReference type="ARBA" id="ARBA00008861"/>
    </source>
</evidence>
<evidence type="ECO:0000256" key="2">
    <source>
        <dbReference type="ARBA" id="ARBA00022679"/>
    </source>
</evidence>
<dbReference type="Gene3D" id="3.10.490.10">
    <property type="entry name" value="Gamma-glutamyl cyclotransferase-like"/>
    <property type="match status" value="1"/>
</dbReference>
<dbReference type="PANTHER" id="PTHR31544:SF4">
    <property type="entry name" value="GAMMA-GLUTAMYLCYCLOTRANSFERASE-RELATED"/>
    <property type="match status" value="1"/>
</dbReference>
<feature type="domain" description="Gamma-glutamylcyclotransferase AIG2-like" evidence="4">
    <location>
        <begin position="226"/>
        <end position="321"/>
    </location>
</feature>
<gene>
    <name evidence="5" type="ORF">NW762_009267</name>
</gene>
<dbReference type="InterPro" id="IPR009288">
    <property type="entry name" value="AIG2-like_dom"/>
</dbReference>
<sequence>MDPFLDILEDMAQATFPIIPDDVQEYTILQWQALFGYSFSEASLRIKEHRDNPPEIPISDDHWCMVRDQMMAKGFDREAYEHSCNTGLYKTTQKQETTQRQKRKLQATAFLVKLNGPLNSVKAVVEAAGLPSSSGEVVTATDSSGQVSSFYEINGVDKIAIEEFLKASQTYSTFTPTFVQCTQARKCLSPYTLYPTLGIDSTLPQHRFQDLKRSPRPAQNDFPVWYFFYGTLTEPSVITRLLSIEPSYRNAQIRGGVLQARGQYKALVNDQGGLNVLHGKAFLVGNVEQEIILRIYETKAYEVVRCCIEMEEGEVINGLTFRLIEETID</sequence>
<comment type="similarity">
    <text evidence="1">Belongs to the gamma-glutamylcyclotransferase family.</text>
</comment>
<accession>A0A9W8VEW3</accession>
<dbReference type="GO" id="GO:0016740">
    <property type="term" value="F:transferase activity"/>
    <property type="evidence" value="ECO:0007669"/>
    <property type="project" value="UniProtKB-KW"/>
</dbReference>
<dbReference type="OrthoDB" id="3262926at2759"/>
<dbReference type="AlphaFoldDB" id="A0A9W8VEW3"/>